<feature type="compositionally biased region" description="Polar residues" evidence="1">
    <location>
        <begin position="78"/>
        <end position="96"/>
    </location>
</feature>
<feature type="compositionally biased region" description="Polar residues" evidence="1">
    <location>
        <begin position="763"/>
        <end position="773"/>
    </location>
</feature>
<feature type="compositionally biased region" description="Low complexity" evidence="1">
    <location>
        <begin position="653"/>
        <end position="662"/>
    </location>
</feature>
<feature type="compositionally biased region" description="Basic and acidic residues" evidence="1">
    <location>
        <begin position="28"/>
        <end position="41"/>
    </location>
</feature>
<evidence type="ECO:0000256" key="1">
    <source>
        <dbReference type="SAM" id="MobiDB-lite"/>
    </source>
</evidence>
<feature type="region of interest" description="Disordered" evidence="1">
    <location>
        <begin position="78"/>
        <end position="114"/>
    </location>
</feature>
<sequence length="1151" mass="135430">MAHQGGVKQYDSKKDKYLKDYYQNVLKNQKDKGTSRFHTESNRQANNSSVLSLNQSIQLHQRPSIRQNQLNRVYTQNQYPDKSMSPNMQTRLQNTPKNKREGGVSLPKLDSTNSNLQKPVTREQLLQFLDQIMFAVENVQYIVSQYENPPSEIYQSQPVRQMAKFKITQEQQTDHSYIQSQLKNKQQYVNKVNKKTQTPIKQMRANSQNCEQHQMNKKTTKIKTEFTEESDGTEKRPTRFPNIVQSSQKQKIEKILPQNRKNRVQSQVISFSYINQKEDELIQKENTNKQISNNQTQQNSDQSNIIYETSQQNQTQNNVDPKNKRHVTPQNNKQSTYLIETQKKQQRSPNNSTHQLQKTNQNAMIIQNQNKQEGNQSIQQISSNRYSLSDFEDADPEILLSKSSLQDQQMSQKKQVNAQKTPKVKKRPIQIKNTNQNDINGQDQPKQFDQKTIELRQNTNEQSNKPQQLQTNSNEGDYEFSNEFLSEQTKQLTKNSSNTQNKQQINKLSQKQNSSKNILQINPDPEFYPDNVQKQERQYNNEQNENIHQNQKEDNKINQQKPKSDDQVLRQNNNQNEEDKINQQKDNQNSKEDDQTLQQNDNQNQYEEDKKQQNPHQNQNEEDNTNQQNQLQNQTKEDTINQQNDNQNPKVENQTQQIQKQNQNDEEDKINQQKQNQNQNPKEIDDQTQQNDHLDQNEEDQINKQNEQQQKNDTNNIEIIQEDNLNKQPQINQNDEKLEKSQISQKSQKNQQKIEIQEDKQQLNTSTISQNIHQNKDKQNSNDQAPQNQNVKQNDEEQSEVNSIVKSIYVQSNDLIKQKSDHKSVIQLVQNEEINDEQKQINKQQNAQLDNFQEEQIKDKISQQLNIKNNEDLGQSQLIHEIQSEKKVEKKDKFAKTYFQENYSQQNQIKLAQTGFKFQPKSLQQSGAYQIVFDKDKYKNKEKNKINDDDNQKSNHQIFEQNKTKNYQYKAQKSLQIIGSNQEDNNQKRNIKSQILNDNEKFDEGFIQLLNRNKKNEQNNQVSNQNATSQNISKQQSNEKLQQQQVIAIEPIQNHNQNEQEVIPLTNKRSQHIDNNDSLKQSQLNNKEIVNINEGNGNQNNQIQDEGMKQSRIQDESLKQSKIQENNNNSQIQDFQIQKMLNQDPQDIDKN</sequence>
<comment type="caution">
    <text evidence="2">The sequence shown here is derived from an EMBL/GenBank/DDBJ whole genome shotgun (WGS) entry which is preliminary data.</text>
</comment>
<feature type="compositionally biased region" description="Low complexity" evidence="1">
    <location>
        <begin position="596"/>
        <end position="605"/>
    </location>
</feature>
<feature type="compositionally biased region" description="Polar residues" evidence="1">
    <location>
        <begin position="1120"/>
        <end position="1145"/>
    </location>
</feature>
<feature type="compositionally biased region" description="Polar residues" evidence="1">
    <location>
        <begin position="489"/>
        <end position="520"/>
    </location>
</feature>
<feature type="compositionally biased region" description="Low complexity" evidence="1">
    <location>
        <begin position="1092"/>
        <end position="1105"/>
    </location>
</feature>
<name>A0A8S1ME42_PARPR</name>
<evidence type="ECO:0000313" key="3">
    <source>
        <dbReference type="Proteomes" id="UP000688137"/>
    </source>
</evidence>
<feature type="region of interest" description="Disordered" evidence="1">
    <location>
        <begin position="28"/>
        <end position="50"/>
    </location>
</feature>
<feature type="region of interest" description="Disordered" evidence="1">
    <location>
        <begin position="1016"/>
        <end position="1039"/>
    </location>
</feature>
<feature type="compositionally biased region" description="Basic and acidic residues" evidence="1">
    <location>
        <begin position="226"/>
        <end position="237"/>
    </location>
</feature>
<feature type="region of interest" description="Disordered" evidence="1">
    <location>
        <begin position="226"/>
        <end position="250"/>
    </location>
</feature>
<feature type="region of interest" description="Disordered" evidence="1">
    <location>
        <begin position="405"/>
        <end position="444"/>
    </location>
</feature>
<proteinExistence type="predicted"/>
<dbReference type="AlphaFoldDB" id="A0A8S1ME42"/>
<keyword evidence="3" id="KW-1185">Reference proteome</keyword>
<feature type="compositionally biased region" description="Basic and acidic residues" evidence="1">
    <location>
        <begin position="577"/>
        <end position="594"/>
    </location>
</feature>
<feature type="compositionally biased region" description="Low complexity" evidence="1">
    <location>
        <begin position="703"/>
        <end position="713"/>
    </location>
</feature>
<feature type="compositionally biased region" description="Low complexity" evidence="1">
    <location>
        <begin position="625"/>
        <end position="634"/>
    </location>
</feature>
<dbReference type="OMA" id="IMFAVEN"/>
<gene>
    <name evidence="2" type="ORF">PPRIM_AZ9-3.1.T0600175</name>
</gene>
<feature type="region of interest" description="Disordered" evidence="1">
    <location>
        <begin position="547"/>
        <end position="713"/>
    </location>
</feature>
<feature type="compositionally biased region" description="Polar residues" evidence="1">
    <location>
        <begin position="311"/>
        <end position="320"/>
    </location>
</feature>
<feature type="region of interest" description="Disordered" evidence="1">
    <location>
        <begin position="311"/>
        <end position="333"/>
    </location>
</feature>
<feature type="compositionally biased region" description="Basic and acidic residues" evidence="1">
    <location>
        <begin position="550"/>
        <end position="568"/>
    </location>
</feature>
<feature type="compositionally biased region" description="Low complexity" evidence="1">
    <location>
        <begin position="741"/>
        <end position="754"/>
    </location>
</feature>
<feature type="compositionally biased region" description="Polar residues" evidence="1">
    <location>
        <begin position="1018"/>
        <end position="1032"/>
    </location>
</feature>
<feature type="compositionally biased region" description="Polar residues" evidence="1">
    <location>
        <begin position="431"/>
        <end position="444"/>
    </location>
</feature>
<feature type="region of interest" description="Disordered" evidence="1">
    <location>
        <begin position="735"/>
        <end position="799"/>
    </location>
</feature>
<accession>A0A8S1ME42</accession>
<dbReference type="EMBL" id="CAJJDM010000061">
    <property type="protein sequence ID" value="CAD8078637.1"/>
    <property type="molecule type" value="Genomic_DNA"/>
</dbReference>
<feature type="region of interest" description="Disordered" evidence="1">
    <location>
        <begin position="1092"/>
        <end position="1151"/>
    </location>
</feature>
<evidence type="ECO:0000313" key="2">
    <source>
        <dbReference type="EMBL" id="CAD8078637.1"/>
    </source>
</evidence>
<feature type="compositionally biased region" description="Polar residues" evidence="1">
    <location>
        <begin position="640"/>
        <end position="652"/>
    </location>
</feature>
<dbReference type="Proteomes" id="UP000688137">
    <property type="component" value="Unassembled WGS sequence"/>
</dbReference>
<organism evidence="2 3">
    <name type="scientific">Paramecium primaurelia</name>
    <dbReference type="NCBI Taxonomy" id="5886"/>
    <lineage>
        <taxon>Eukaryota</taxon>
        <taxon>Sar</taxon>
        <taxon>Alveolata</taxon>
        <taxon>Ciliophora</taxon>
        <taxon>Intramacronucleata</taxon>
        <taxon>Oligohymenophorea</taxon>
        <taxon>Peniculida</taxon>
        <taxon>Parameciidae</taxon>
        <taxon>Paramecium</taxon>
    </lineage>
</organism>
<feature type="compositionally biased region" description="Polar residues" evidence="1">
    <location>
        <begin position="405"/>
        <end position="420"/>
    </location>
</feature>
<feature type="compositionally biased region" description="Polar residues" evidence="1">
    <location>
        <begin position="781"/>
        <end position="792"/>
    </location>
</feature>
<feature type="compositionally biased region" description="Basic and acidic residues" evidence="1">
    <location>
        <begin position="1106"/>
        <end position="1119"/>
    </location>
</feature>
<reference evidence="2" key="1">
    <citation type="submission" date="2021-01" db="EMBL/GenBank/DDBJ databases">
        <authorList>
            <consortium name="Genoscope - CEA"/>
            <person name="William W."/>
        </authorList>
    </citation>
    <scope>NUCLEOTIDE SEQUENCE</scope>
</reference>
<feature type="region of interest" description="Disordered" evidence="1">
    <location>
        <begin position="489"/>
        <end position="530"/>
    </location>
</feature>
<protein>
    <submittedName>
        <fullName evidence="2">Uncharacterized protein</fullName>
    </submittedName>
</protein>